<dbReference type="AlphaFoldDB" id="A0A9W6TKZ1"/>
<name>A0A9W6TKZ1_9STRA</name>
<reference evidence="2" key="1">
    <citation type="submission" date="2023-04" db="EMBL/GenBank/DDBJ databases">
        <title>Phytophthora fragariaefolia NBRC 109709.</title>
        <authorList>
            <person name="Ichikawa N."/>
            <person name="Sato H."/>
            <person name="Tonouchi N."/>
        </authorList>
    </citation>
    <scope>NUCLEOTIDE SEQUENCE</scope>
    <source>
        <strain evidence="2">NBRC 109709</strain>
    </source>
</reference>
<dbReference type="EMBL" id="BSXT01000056">
    <property type="protein sequence ID" value="GMF16188.1"/>
    <property type="molecule type" value="Genomic_DNA"/>
</dbReference>
<comment type="caution">
    <text evidence="2">The sequence shown here is derived from an EMBL/GenBank/DDBJ whole genome shotgun (WGS) entry which is preliminary data.</text>
</comment>
<protein>
    <submittedName>
        <fullName evidence="2">Unnamed protein product</fullName>
    </submittedName>
</protein>
<proteinExistence type="predicted"/>
<gene>
    <name evidence="2" type="ORF">Pfra01_000071300</name>
</gene>
<organism evidence="2 3">
    <name type="scientific">Phytophthora fragariaefolia</name>
    <dbReference type="NCBI Taxonomy" id="1490495"/>
    <lineage>
        <taxon>Eukaryota</taxon>
        <taxon>Sar</taxon>
        <taxon>Stramenopiles</taxon>
        <taxon>Oomycota</taxon>
        <taxon>Peronosporomycetes</taxon>
        <taxon>Peronosporales</taxon>
        <taxon>Peronosporaceae</taxon>
        <taxon>Phytophthora</taxon>
    </lineage>
</organism>
<dbReference type="Proteomes" id="UP001165121">
    <property type="component" value="Unassembled WGS sequence"/>
</dbReference>
<evidence type="ECO:0000256" key="1">
    <source>
        <dbReference type="SAM" id="MobiDB-lite"/>
    </source>
</evidence>
<feature type="compositionally biased region" description="Basic and acidic residues" evidence="1">
    <location>
        <begin position="9"/>
        <end position="28"/>
    </location>
</feature>
<accession>A0A9W6TKZ1</accession>
<evidence type="ECO:0000313" key="2">
    <source>
        <dbReference type="EMBL" id="GMF16188.1"/>
    </source>
</evidence>
<feature type="region of interest" description="Disordered" evidence="1">
    <location>
        <begin position="1"/>
        <end position="34"/>
    </location>
</feature>
<keyword evidence="3" id="KW-1185">Reference proteome</keyword>
<sequence length="198" mass="22815">MVFTSSDDENTRGHAANERRNAEPRSSTEARSSVGSAIVKGVKNSFDEYLLKTLREVSWGVSVDEVTDDFMLEQINAITDSCQNQVLPPPVNELFQKEVRMDMNNMDITSRVTNYFMPYNTLIKKYCFTSFFEEENGSKKKCKLIVNSLPATLKENVKNEIDYRFPEAQSNVMKFYKLICQQALEEAIEHRALSRERN</sequence>
<dbReference type="OrthoDB" id="104157at2759"/>
<evidence type="ECO:0000313" key="3">
    <source>
        <dbReference type="Proteomes" id="UP001165121"/>
    </source>
</evidence>